<dbReference type="SUPFAM" id="SSF75304">
    <property type="entry name" value="Amidase signature (AS) enzymes"/>
    <property type="match status" value="1"/>
</dbReference>
<dbReference type="PANTHER" id="PTHR11895:SF176">
    <property type="entry name" value="AMIDASE AMID-RELATED"/>
    <property type="match status" value="1"/>
</dbReference>
<keyword evidence="2" id="KW-0808">Transferase</keyword>
<keyword evidence="3" id="KW-1185">Reference proteome</keyword>
<evidence type="ECO:0000313" key="2">
    <source>
        <dbReference type="EMBL" id="SEG54082.1"/>
    </source>
</evidence>
<accession>A0A1H6B0C3</accession>
<feature type="domain" description="Amidase" evidence="1">
    <location>
        <begin position="30"/>
        <end position="416"/>
    </location>
</feature>
<dbReference type="AlphaFoldDB" id="A0A1H6B0C3"/>
<dbReference type="PANTHER" id="PTHR11895">
    <property type="entry name" value="TRANSAMIDASE"/>
    <property type="match status" value="1"/>
</dbReference>
<dbReference type="EMBL" id="FNVA01000006">
    <property type="protein sequence ID" value="SEG54082.1"/>
    <property type="molecule type" value="Genomic_DNA"/>
</dbReference>
<protein>
    <submittedName>
        <fullName evidence="2">Aspartyl-tRNA(Asn)/glutamyl-tRNA(Gln) amidotransferase subunit A</fullName>
    </submittedName>
</protein>
<evidence type="ECO:0000259" key="1">
    <source>
        <dbReference type="Pfam" id="PF01425"/>
    </source>
</evidence>
<dbReference type="InterPro" id="IPR036928">
    <property type="entry name" value="AS_sf"/>
</dbReference>
<sequence length="442" mass="47275">MPVKPSPITALRSAFGTQESSPEEALQECLSHANSNAGKNVYLAQDAAWSQGEAAKLTAAGDDSQPLFGIPVSLKDCFDLEGFATSCGSKFYEQSHGIAVKDSVVAKRLKAAGAVITGKTHLHMLAYGITGENRDYGHCLQPRDASLLTGGSSSGAAASVQEGSAIAAIGTDTGGSIRVPAALCGIAGYRSSVKFCESLWDGGAHLAETFDSIGWLYGDLRDGPVLGKALFGFDIVEAPKMSGLRIGYPHAHFLRDTEPLIFRLQRIWLGKLNQLGATVEEFDATFWEPAMEIFAPIQAHEAAGYHRGNFDKFEQPVAERLKWGESITDDEIASLGVRLNVFRQEMRELMERFDYLLLPASPVSALKEGEDLSDVRAQILRYTVPMSMTGTPALTMPGSIGGVQLVGRIGEDAALLALTAKLNEIVRSEGLEMLQPGAGPQA</sequence>
<dbReference type="GO" id="GO:0016740">
    <property type="term" value="F:transferase activity"/>
    <property type="evidence" value="ECO:0007669"/>
    <property type="project" value="UniProtKB-KW"/>
</dbReference>
<evidence type="ECO:0000313" key="3">
    <source>
        <dbReference type="Proteomes" id="UP000236728"/>
    </source>
</evidence>
<proteinExistence type="predicted"/>
<dbReference type="Proteomes" id="UP000236728">
    <property type="component" value="Unassembled WGS sequence"/>
</dbReference>
<organism evidence="2 3">
    <name type="scientific">Bryocella elongata</name>
    <dbReference type="NCBI Taxonomy" id="863522"/>
    <lineage>
        <taxon>Bacteria</taxon>
        <taxon>Pseudomonadati</taxon>
        <taxon>Acidobacteriota</taxon>
        <taxon>Terriglobia</taxon>
        <taxon>Terriglobales</taxon>
        <taxon>Acidobacteriaceae</taxon>
        <taxon>Bryocella</taxon>
    </lineage>
</organism>
<dbReference type="Gene3D" id="3.90.1300.10">
    <property type="entry name" value="Amidase signature (AS) domain"/>
    <property type="match status" value="1"/>
</dbReference>
<dbReference type="InterPro" id="IPR000120">
    <property type="entry name" value="Amidase"/>
</dbReference>
<dbReference type="RefSeq" id="WP_103934270.1">
    <property type="nucleotide sequence ID" value="NZ_FNVA01000006.1"/>
</dbReference>
<dbReference type="OrthoDB" id="112488at2"/>
<dbReference type="Pfam" id="PF01425">
    <property type="entry name" value="Amidase"/>
    <property type="match status" value="1"/>
</dbReference>
<dbReference type="InterPro" id="IPR023631">
    <property type="entry name" value="Amidase_dom"/>
</dbReference>
<gene>
    <name evidence="2" type="ORF">SAMN05421819_3399</name>
</gene>
<reference evidence="2 3" key="1">
    <citation type="submission" date="2016-10" db="EMBL/GenBank/DDBJ databases">
        <authorList>
            <person name="de Groot N.N."/>
        </authorList>
    </citation>
    <scope>NUCLEOTIDE SEQUENCE [LARGE SCALE GENOMIC DNA]</scope>
    <source>
        <strain evidence="2 3">DSM 22489</strain>
    </source>
</reference>
<name>A0A1H6B0C3_9BACT</name>